<evidence type="ECO:0000313" key="1">
    <source>
        <dbReference type="EMBL" id="KAB5588652.1"/>
    </source>
</evidence>
<organism evidence="1 2">
    <name type="scientific">Ceratobasidium theobromae</name>
    <dbReference type="NCBI Taxonomy" id="1582974"/>
    <lineage>
        <taxon>Eukaryota</taxon>
        <taxon>Fungi</taxon>
        <taxon>Dikarya</taxon>
        <taxon>Basidiomycota</taxon>
        <taxon>Agaricomycotina</taxon>
        <taxon>Agaricomycetes</taxon>
        <taxon>Cantharellales</taxon>
        <taxon>Ceratobasidiaceae</taxon>
        <taxon>Ceratobasidium</taxon>
    </lineage>
</organism>
<dbReference type="EMBL" id="SSOP01000398">
    <property type="protein sequence ID" value="KAB5588652.1"/>
    <property type="molecule type" value="Genomic_DNA"/>
</dbReference>
<accession>A0A5N5QA55</accession>
<proteinExistence type="predicted"/>
<comment type="caution">
    <text evidence="1">The sequence shown here is derived from an EMBL/GenBank/DDBJ whole genome shotgun (WGS) entry which is preliminary data.</text>
</comment>
<dbReference type="AlphaFoldDB" id="A0A5N5QA55"/>
<protein>
    <submittedName>
        <fullName evidence="1">Uncharacterized protein</fullName>
    </submittedName>
</protein>
<evidence type="ECO:0000313" key="2">
    <source>
        <dbReference type="Proteomes" id="UP000383932"/>
    </source>
</evidence>
<dbReference type="Proteomes" id="UP000383932">
    <property type="component" value="Unassembled WGS sequence"/>
</dbReference>
<sequence length="105" mass="11787">MSGPNTPIRKNMIFPQNASGAIFHLHDIKQSFVKEDIELHLQELGFMSPSPTDVKRLAGSADNLFIYAATVVWYIRLGKNGTNLHGRGRLTRMLSVDSESRKKFA</sequence>
<gene>
    <name evidence="1" type="ORF">CTheo_7908</name>
</gene>
<reference evidence="1 2" key="1">
    <citation type="journal article" date="2019" name="Fungal Biol. Biotechnol.">
        <title>Draft genome sequence of fastidious pathogen Ceratobasidium theobromae, which causes vascular-streak dieback in Theobroma cacao.</title>
        <authorList>
            <person name="Ali S.S."/>
            <person name="Asman A."/>
            <person name="Shao J."/>
            <person name="Firmansyah A.P."/>
            <person name="Susilo A.W."/>
            <person name="Rosmana A."/>
            <person name="McMahon P."/>
            <person name="Junaid M."/>
            <person name="Guest D."/>
            <person name="Kheng T.Y."/>
            <person name="Meinhardt L.W."/>
            <person name="Bailey B.A."/>
        </authorList>
    </citation>
    <scope>NUCLEOTIDE SEQUENCE [LARGE SCALE GENOMIC DNA]</scope>
    <source>
        <strain evidence="1 2">CT2</strain>
    </source>
</reference>
<name>A0A5N5QA55_9AGAM</name>
<keyword evidence="2" id="KW-1185">Reference proteome</keyword>